<dbReference type="PROSITE" id="PS00828">
    <property type="entry name" value="RIBOSOMAL_L36"/>
    <property type="match status" value="1"/>
</dbReference>
<keyword evidence="7" id="KW-1185">Reference proteome</keyword>
<organism evidence="6 7">
    <name type="scientific">Pseudobythopirellula maris</name>
    <dbReference type="NCBI Taxonomy" id="2527991"/>
    <lineage>
        <taxon>Bacteria</taxon>
        <taxon>Pseudomonadati</taxon>
        <taxon>Planctomycetota</taxon>
        <taxon>Planctomycetia</taxon>
        <taxon>Pirellulales</taxon>
        <taxon>Lacipirellulaceae</taxon>
        <taxon>Pseudobythopirellula</taxon>
    </lineage>
</organism>
<dbReference type="Pfam" id="PF00444">
    <property type="entry name" value="Ribosomal_L36"/>
    <property type="match status" value="1"/>
</dbReference>
<evidence type="ECO:0000256" key="2">
    <source>
        <dbReference type="ARBA" id="ARBA00022980"/>
    </source>
</evidence>
<dbReference type="AlphaFoldDB" id="A0A5C5ZML2"/>
<dbReference type="GO" id="GO:0005840">
    <property type="term" value="C:ribosome"/>
    <property type="evidence" value="ECO:0007669"/>
    <property type="project" value="UniProtKB-KW"/>
</dbReference>
<proteinExistence type="inferred from homology"/>
<dbReference type="RefSeq" id="WP_146398858.1">
    <property type="nucleotide sequence ID" value="NZ_SJPQ01000002.1"/>
</dbReference>
<keyword evidence="3 4" id="KW-0687">Ribonucleoprotein</keyword>
<protein>
    <recommendedName>
        <fullName evidence="4">Large ribosomal subunit protein bL36</fullName>
    </recommendedName>
</protein>
<dbReference type="Proteomes" id="UP000315440">
    <property type="component" value="Unassembled WGS sequence"/>
</dbReference>
<dbReference type="HAMAP" id="MF_00251">
    <property type="entry name" value="Ribosomal_bL36"/>
    <property type="match status" value="1"/>
</dbReference>
<evidence type="ECO:0000256" key="1">
    <source>
        <dbReference type="ARBA" id="ARBA00007645"/>
    </source>
</evidence>
<gene>
    <name evidence="4 6" type="primary">rpmJ</name>
    <name evidence="6" type="ORF">Mal64_15730</name>
</gene>
<dbReference type="GO" id="GO:0003735">
    <property type="term" value="F:structural constituent of ribosome"/>
    <property type="evidence" value="ECO:0007669"/>
    <property type="project" value="InterPro"/>
</dbReference>
<dbReference type="EMBL" id="SJPQ01000002">
    <property type="protein sequence ID" value="TWT88101.1"/>
    <property type="molecule type" value="Genomic_DNA"/>
</dbReference>
<evidence type="ECO:0000256" key="4">
    <source>
        <dbReference type="HAMAP-Rule" id="MF_00251"/>
    </source>
</evidence>
<evidence type="ECO:0000256" key="5">
    <source>
        <dbReference type="RuleBase" id="RU000571"/>
    </source>
</evidence>
<comment type="similarity">
    <text evidence="1 4 5">Belongs to the bacterial ribosomal protein bL36 family.</text>
</comment>
<keyword evidence="2 4" id="KW-0689">Ribosomal protein</keyword>
<dbReference type="GO" id="GO:0005737">
    <property type="term" value="C:cytoplasm"/>
    <property type="evidence" value="ECO:0007669"/>
    <property type="project" value="UniProtKB-ARBA"/>
</dbReference>
<reference evidence="6 7" key="1">
    <citation type="submission" date="2019-02" db="EMBL/GenBank/DDBJ databases">
        <title>Deep-cultivation of Planctomycetes and their phenomic and genomic characterization uncovers novel biology.</title>
        <authorList>
            <person name="Wiegand S."/>
            <person name="Jogler M."/>
            <person name="Boedeker C."/>
            <person name="Pinto D."/>
            <person name="Vollmers J."/>
            <person name="Rivas-Marin E."/>
            <person name="Kohn T."/>
            <person name="Peeters S.H."/>
            <person name="Heuer A."/>
            <person name="Rast P."/>
            <person name="Oberbeckmann S."/>
            <person name="Bunk B."/>
            <person name="Jeske O."/>
            <person name="Meyerdierks A."/>
            <person name="Storesund J.E."/>
            <person name="Kallscheuer N."/>
            <person name="Luecker S."/>
            <person name="Lage O.M."/>
            <person name="Pohl T."/>
            <person name="Merkel B.J."/>
            <person name="Hornburger P."/>
            <person name="Mueller R.-W."/>
            <person name="Bruemmer F."/>
            <person name="Labrenz M."/>
            <person name="Spormann A.M."/>
            <person name="Op Den Camp H."/>
            <person name="Overmann J."/>
            <person name="Amann R."/>
            <person name="Jetten M.S.M."/>
            <person name="Mascher T."/>
            <person name="Medema M.H."/>
            <person name="Devos D.P."/>
            <person name="Kaster A.-K."/>
            <person name="Ovreas L."/>
            <person name="Rohde M."/>
            <person name="Galperin M.Y."/>
            <person name="Jogler C."/>
        </authorList>
    </citation>
    <scope>NUCLEOTIDE SEQUENCE [LARGE SCALE GENOMIC DNA]</scope>
    <source>
        <strain evidence="6 7">Mal64</strain>
    </source>
</reference>
<evidence type="ECO:0000313" key="7">
    <source>
        <dbReference type="Proteomes" id="UP000315440"/>
    </source>
</evidence>
<evidence type="ECO:0000256" key="3">
    <source>
        <dbReference type="ARBA" id="ARBA00023274"/>
    </source>
</evidence>
<name>A0A5C5ZML2_9BACT</name>
<comment type="caution">
    <text evidence="6">The sequence shown here is derived from an EMBL/GenBank/DDBJ whole genome shotgun (WGS) entry which is preliminary data.</text>
</comment>
<dbReference type="InterPro" id="IPR000473">
    <property type="entry name" value="Ribosomal_bL36"/>
</dbReference>
<accession>A0A5C5ZML2</accession>
<dbReference type="GO" id="GO:1990904">
    <property type="term" value="C:ribonucleoprotein complex"/>
    <property type="evidence" value="ECO:0007669"/>
    <property type="project" value="UniProtKB-KW"/>
</dbReference>
<dbReference type="PANTHER" id="PTHR42888:SF1">
    <property type="entry name" value="LARGE RIBOSOMAL SUBUNIT PROTEIN BL36C"/>
    <property type="match status" value="1"/>
</dbReference>
<sequence>MKVRASVKRICAKCKVVRRRGVVFVVCDNPRHKQRQG</sequence>
<dbReference type="GO" id="GO:0006412">
    <property type="term" value="P:translation"/>
    <property type="evidence" value="ECO:0007669"/>
    <property type="project" value="UniProtKB-UniRule"/>
</dbReference>
<evidence type="ECO:0000313" key="6">
    <source>
        <dbReference type="EMBL" id="TWT88101.1"/>
    </source>
</evidence>
<dbReference type="NCBIfam" id="TIGR01022">
    <property type="entry name" value="rpmJ_bact"/>
    <property type="match status" value="1"/>
</dbReference>
<dbReference type="InterPro" id="IPR035977">
    <property type="entry name" value="Ribosomal_bL36_sp"/>
</dbReference>
<dbReference type="PANTHER" id="PTHR42888">
    <property type="entry name" value="50S RIBOSOMAL PROTEIN L36, CHLOROPLASTIC"/>
    <property type="match status" value="1"/>
</dbReference>
<dbReference type="SUPFAM" id="SSF57840">
    <property type="entry name" value="Ribosomal protein L36"/>
    <property type="match status" value="1"/>
</dbReference>